<dbReference type="EMBL" id="JEMX01000067">
    <property type="protein sequence ID" value="EXI78572.1"/>
    <property type="molecule type" value="Genomic_DNA"/>
</dbReference>
<protein>
    <submittedName>
        <fullName evidence="2">Formate-dependent nitrite reductase, periplasmic cytochrome c552 subunit</fullName>
    </submittedName>
</protein>
<dbReference type="Gene3D" id="1.10.1130.10">
    <property type="entry name" value="Flavocytochrome C3, Chain A"/>
    <property type="match status" value="1"/>
</dbReference>
<name>A0A011PNI7_9PROT</name>
<evidence type="ECO:0000313" key="3">
    <source>
        <dbReference type="Proteomes" id="UP000021816"/>
    </source>
</evidence>
<dbReference type="SUPFAM" id="SSF48695">
    <property type="entry name" value="Multiheme cytochromes"/>
    <property type="match status" value="1"/>
</dbReference>
<comment type="caution">
    <text evidence="2">The sequence shown here is derived from an EMBL/GenBank/DDBJ whole genome shotgun (WGS) entry which is preliminary data.</text>
</comment>
<dbReference type="PATRIC" id="fig|1454003.3.peg.2982"/>
<organism evidence="2 3">
    <name type="scientific">Candidatus Accumulibacter appositus</name>
    <dbReference type="NCBI Taxonomy" id="1454003"/>
    <lineage>
        <taxon>Bacteria</taxon>
        <taxon>Pseudomonadati</taxon>
        <taxon>Pseudomonadota</taxon>
        <taxon>Betaproteobacteria</taxon>
        <taxon>Candidatus Accumulibacter</taxon>
    </lineage>
</organism>
<feature type="domain" description="Cytochrome c-552/4" evidence="1">
    <location>
        <begin position="83"/>
        <end position="140"/>
    </location>
</feature>
<accession>A0A011PNI7</accession>
<dbReference type="InterPro" id="IPR023155">
    <property type="entry name" value="Cyt_c-552/4"/>
</dbReference>
<evidence type="ECO:0000259" key="1">
    <source>
        <dbReference type="Pfam" id="PF13435"/>
    </source>
</evidence>
<dbReference type="Proteomes" id="UP000021816">
    <property type="component" value="Unassembled WGS sequence"/>
</dbReference>
<dbReference type="Pfam" id="PF13435">
    <property type="entry name" value="Cytochrome_C554"/>
    <property type="match status" value="1"/>
</dbReference>
<proteinExistence type="predicted"/>
<reference evidence="2 3" key="1">
    <citation type="submission" date="2014-02" db="EMBL/GenBank/DDBJ databases">
        <title>Expanding our view of genomic diversity in Candidatus Accumulibacter clades.</title>
        <authorList>
            <person name="Skennerton C.T."/>
            <person name="Barr J.J."/>
            <person name="Slater F.R."/>
            <person name="Bond P.L."/>
            <person name="Tyson G.W."/>
        </authorList>
    </citation>
    <scope>NUCLEOTIDE SEQUENCE [LARGE SCALE GENOMIC DNA]</scope>
    <source>
        <strain evidence="3">BA-92</strain>
    </source>
</reference>
<dbReference type="AlphaFoldDB" id="A0A011PNI7"/>
<evidence type="ECO:0000313" key="2">
    <source>
        <dbReference type="EMBL" id="EXI78572.1"/>
    </source>
</evidence>
<sequence>MFTSAVETGRVLLALPVLLFALAACNRGETVVPPALAESSPLTEPVDAAGAFLDRHWARPLAAQGEPPKHFSPLEASLVPADCGSCHPEQYRDWQTSLHAHAMGPGLMGQLLAMDPGARDEHQDCIRCHAPLAEQADALLAELAATEQASASGAPLPAAASVHQQGVICAACHVRAHQRSGPPRRDGSAPDAAQNAALPHAGFVATGAFEDARFCSACHQFQPDEYALNGKLLENTYEEWKASRHAREGRSCQSCHMPERRHLWRGIHDPEMVRAAVAFSVDSGEWVNNAIRAALNIRNTGAGHYLPTYVTPRLVAEIEQLDSEGRSLPGTRVEQLIQRQVPVDLGSEIADTRLPPDGELRLVYQRPAHRSAVALAYRLRVEPDEFYARFYRALLADGGAGKGQELIALALKQAESSAFLAFDERRELPQR</sequence>
<gene>
    <name evidence="2" type="ORF">AW10_02924</name>
</gene>
<dbReference type="InterPro" id="IPR036280">
    <property type="entry name" value="Multihaem_cyt_sf"/>
</dbReference>
<dbReference type="STRING" id="1454003.AW10_02924"/>